<reference evidence="2 3" key="1">
    <citation type="submission" date="2016-04" db="EMBL/GenBank/DDBJ databases">
        <title>A degradative enzymes factory behind the ericoid mycorrhizal symbiosis.</title>
        <authorList>
            <consortium name="DOE Joint Genome Institute"/>
            <person name="Martino E."/>
            <person name="Morin E."/>
            <person name="Grelet G."/>
            <person name="Kuo A."/>
            <person name="Kohler A."/>
            <person name="Daghino S."/>
            <person name="Barry K."/>
            <person name="Choi C."/>
            <person name="Cichocki N."/>
            <person name="Clum A."/>
            <person name="Copeland A."/>
            <person name="Hainaut M."/>
            <person name="Haridas S."/>
            <person name="Labutti K."/>
            <person name="Lindquist E."/>
            <person name="Lipzen A."/>
            <person name="Khouja H.-R."/>
            <person name="Murat C."/>
            <person name="Ohm R."/>
            <person name="Olson A."/>
            <person name="Spatafora J."/>
            <person name="Veneault-Fourrey C."/>
            <person name="Henrissat B."/>
            <person name="Grigoriev I."/>
            <person name="Martin F."/>
            <person name="Perotto S."/>
        </authorList>
    </citation>
    <scope>NUCLEOTIDE SEQUENCE [LARGE SCALE GENOMIC DNA]</scope>
    <source>
        <strain evidence="2 3">F</strain>
    </source>
</reference>
<organism evidence="2 3">
    <name type="scientific">Hyaloscypha variabilis (strain UAMH 11265 / GT02V1 / F)</name>
    <name type="common">Meliniomyces variabilis</name>
    <dbReference type="NCBI Taxonomy" id="1149755"/>
    <lineage>
        <taxon>Eukaryota</taxon>
        <taxon>Fungi</taxon>
        <taxon>Dikarya</taxon>
        <taxon>Ascomycota</taxon>
        <taxon>Pezizomycotina</taxon>
        <taxon>Leotiomycetes</taxon>
        <taxon>Helotiales</taxon>
        <taxon>Hyaloscyphaceae</taxon>
        <taxon>Hyaloscypha</taxon>
        <taxon>Hyaloscypha variabilis</taxon>
    </lineage>
</organism>
<dbReference type="Proteomes" id="UP000235786">
    <property type="component" value="Unassembled WGS sequence"/>
</dbReference>
<protein>
    <submittedName>
        <fullName evidence="2">Uncharacterized protein</fullName>
    </submittedName>
</protein>
<name>A0A2J6SD07_HYAVF</name>
<evidence type="ECO:0000256" key="1">
    <source>
        <dbReference type="SAM" id="MobiDB-lite"/>
    </source>
</evidence>
<evidence type="ECO:0000313" key="3">
    <source>
        <dbReference type="Proteomes" id="UP000235786"/>
    </source>
</evidence>
<accession>A0A2J6SD07</accession>
<dbReference type="AlphaFoldDB" id="A0A2J6SD07"/>
<keyword evidence="3" id="KW-1185">Reference proteome</keyword>
<sequence>MEGWLGMPPRSHTCTHPMLPNISWSHQCDPRASSREVNGRINGHARPLKVESRKAGPQPHRADSLPPSLAISLVLSPMLAAQASMIAVVRGPACQSSARSTSWQQLLGWARSTRTQPAIGIVPR</sequence>
<proteinExistence type="predicted"/>
<gene>
    <name evidence="2" type="ORF">L207DRAFT_12482</name>
</gene>
<evidence type="ECO:0000313" key="2">
    <source>
        <dbReference type="EMBL" id="PMD48651.1"/>
    </source>
</evidence>
<feature type="region of interest" description="Disordered" evidence="1">
    <location>
        <begin position="30"/>
        <end position="64"/>
    </location>
</feature>
<dbReference type="EMBL" id="KZ613937">
    <property type="protein sequence ID" value="PMD48651.1"/>
    <property type="molecule type" value="Genomic_DNA"/>
</dbReference>